<comment type="caution">
    <text evidence="10">The sequence shown here is derived from an EMBL/GenBank/DDBJ whole genome shotgun (WGS) entry which is preliminary data.</text>
</comment>
<dbReference type="SMART" id="SM00382">
    <property type="entry name" value="AAA"/>
    <property type="match status" value="1"/>
</dbReference>
<evidence type="ECO:0000256" key="7">
    <source>
        <dbReference type="PROSITE-ProRule" id="PRU00289"/>
    </source>
</evidence>
<evidence type="ECO:0000256" key="8">
    <source>
        <dbReference type="SAM" id="MobiDB-lite"/>
    </source>
</evidence>
<organism evidence="10 11">
    <name type="scientific">Agrilactobacillus composti DSM 18527 = JCM 14202</name>
    <dbReference type="NCBI Taxonomy" id="1423734"/>
    <lineage>
        <taxon>Bacteria</taxon>
        <taxon>Bacillati</taxon>
        <taxon>Bacillota</taxon>
        <taxon>Bacilli</taxon>
        <taxon>Lactobacillales</taxon>
        <taxon>Lactobacillaceae</taxon>
        <taxon>Agrilactobacillus</taxon>
    </lineage>
</organism>
<dbReference type="PANTHER" id="PTHR22683">
    <property type="entry name" value="SPORULATION PROTEIN RELATED"/>
    <property type="match status" value="1"/>
</dbReference>
<dbReference type="PANTHER" id="PTHR22683:SF42">
    <property type="entry name" value="DNA TRANSLOCASE SFTA"/>
    <property type="match status" value="1"/>
</dbReference>
<dbReference type="STRING" id="1423734.FC83_GL000798"/>
<reference evidence="10 11" key="1">
    <citation type="journal article" date="2015" name="Genome Announc.">
        <title>Expanding the biotechnology potential of lactobacilli through comparative genomics of 213 strains and associated genera.</title>
        <authorList>
            <person name="Sun Z."/>
            <person name="Harris H.M."/>
            <person name="McCann A."/>
            <person name="Guo C."/>
            <person name="Argimon S."/>
            <person name="Zhang W."/>
            <person name="Yang X."/>
            <person name="Jeffery I.B."/>
            <person name="Cooney J.C."/>
            <person name="Kagawa T.F."/>
            <person name="Liu W."/>
            <person name="Song Y."/>
            <person name="Salvetti E."/>
            <person name="Wrobel A."/>
            <person name="Rasinkangas P."/>
            <person name="Parkhill J."/>
            <person name="Rea M.C."/>
            <person name="O'Sullivan O."/>
            <person name="Ritari J."/>
            <person name="Douillard F.P."/>
            <person name="Paul Ross R."/>
            <person name="Yang R."/>
            <person name="Briner A.E."/>
            <person name="Felis G.E."/>
            <person name="de Vos W.M."/>
            <person name="Barrangou R."/>
            <person name="Klaenhammer T.R."/>
            <person name="Caufield P.W."/>
            <person name="Cui Y."/>
            <person name="Zhang H."/>
            <person name="O'Toole P.W."/>
        </authorList>
    </citation>
    <scope>NUCLEOTIDE SEQUENCE [LARGE SCALE GENOMIC DNA]</scope>
    <source>
        <strain evidence="10 11">DSM 18527</strain>
    </source>
</reference>
<dbReference type="SUPFAM" id="SSF46785">
    <property type="entry name" value="Winged helix' DNA-binding domain"/>
    <property type="match status" value="1"/>
</dbReference>
<keyword evidence="3 7" id="KW-0547">Nucleotide-binding</keyword>
<dbReference type="AlphaFoldDB" id="X0PE87"/>
<dbReference type="InterPro" id="IPR036390">
    <property type="entry name" value="WH_DNA-bd_sf"/>
</dbReference>
<evidence type="ECO:0000313" key="10">
    <source>
        <dbReference type="EMBL" id="KRM35771.1"/>
    </source>
</evidence>
<name>X0PE87_9LACO</name>
<dbReference type="OrthoDB" id="9807790at2"/>
<dbReference type="Proteomes" id="UP000051236">
    <property type="component" value="Unassembled WGS sequence"/>
</dbReference>
<feature type="region of interest" description="Disordered" evidence="8">
    <location>
        <begin position="14"/>
        <end position="52"/>
    </location>
</feature>
<dbReference type="GO" id="GO:0005524">
    <property type="term" value="F:ATP binding"/>
    <property type="evidence" value="ECO:0007669"/>
    <property type="project" value="UniProtKB-UniRule"/>
</dbReference>
<feature type="compositionally biased region" description="Polar residues" evidence="8">
    <location>
        <begin position="97"/>
        <end position="107"/>
    </location>
</feature>
<keyword evidence="10" id="KW-0132">Cell division</keyword>
<evidence type="ECO:0000256" key="6">
    <source>
        <dbReference type="ARBA" id="ARBA00025923"/>
    </source>
</evidence>
<dbReference type="Pfam" id="PF09397">
    <property type="entry name" value="FtsK_gamma"/>
    <property type="match status" value="1"/>
</dbReference>
<dbReference type="InterPro" id="IPR050206">
    <property type="entry name" value="FtsK/SpoIIIE/SftA"/>
</dbReference>
<evidence type="ECO:0000256" key="5">
    <source>
        <dbReference type="ARBA" id="ARBA00023125"/>
    </source>
</evidence>
<dbReference type="eggNOG" id="COG1674">
    <property type="taxonomic scope" value="Bacteria"/>
</dbReference>
<keyword evidence="11" id="KW-1185">Reference proteome</keyword>
<dbReference type="PATRIC" id="fig|1423734.3.peg.806"/>
<dbReference type="InterPro" id="IPR018541">
    <property type="entry name" value="Ftsk_gamma"/>
</dbReference>
<sequence length="751" mass="81976">MTHYDGPAFYRKIGDKPVTNTKRQARPKVSTVKTSVAKPKPPVSSGRPGLDENFARSHIVTYKRAQNEQRYYQALLDEMQKPRWSYYLLGQPEQVAKPTTNTSTTSYAFEPQPTPPATEQAAADNSDVTLEEPEQAINGADKTSETLPPVEDQTAEPAEQTTTAADSLQQPSIKVPDVPQDNARQQQPVEPKVENTSQISATDSAASKTTAAPETVNQPENKRMHTEMSAAASIAPKTTVSSADTRSTATMPIQAEPQATASDKPYVLPPLSLLPTSAKPQQAEMTDWADQQKQVLDETLQAFHVAGSVTKYTIGPTVTQFEVALERGVKVSKITNLNDDLRLALAAKDIRIEAPIPGRSTVGIEIPNLKSREVRLAEVLQSDAFQNSQSPLTIALGVNLFGQPVVGDIAKMPHALIAGSTGSGKSVFINSLLTSLMYKASPDEVKLLLIDPKVVELAPYNGLPHLLAPVISDTREAAAALEWTVDEMEKRYQRFAAASVRNIGQFNQKALQNHKPGLKMPYIVLIIDELADLMMTASNDVQDSIARITQKARAAGIHLIVATQRPSVDVVTGTIKNNIPTRIAFMVSSQIDSRTILDTGGAERLLGKGDMLYLGSGQNNPVRLQGTFINNEIDTVIDFVKQQQTSAYQFRASDLLKKSIAKSQEDDLMPEVLTYLASEKTISTSKLQRMFSIGYNRAANIIDDLEAQNYIGQAQGSKPREVYFSSEDLKAKNITQSSGGPVHFQRPDSQE</sequence>
<feature type="binding site" evidence="7">
    <location>
        <begin position="419"/>
        <end position="426"/>
    </location>
    <ligand>
        <name>ATP</name>
        <dbReference type="ChEBI" id="CHEBI:30616"/>
    </ligand>
</feature>
<comment type="subunit">
    <text evidence="6">Homohexamer. Forms a ring that surrounds DNA.</text>
</comment>
<dbReference type="EMBL" id="AZGA01000011">
    <property type="protein sequence ID" value="KRM35771.1"/>
    <property type="molecule type" value="Genomic_DNA"/>
</dbReference>
<dbReference type="RefSeq" id="WP_052004588.1">
    <property type="nucleotide sequence ID" value="NZ_AZGA01000011.1"/>
</dbReference>
<feature type="compositionally biased region" description="Low complexity" evidence="8">
    <location>
        <begin position="155"/>
        <end position="165"/>
    </location>
</feature>
<dbReference type="Pfam" id="PF17854">
    <property type="entry name" value="FtsK_alpha"/>
    <property type="match status" value="1"/>
</dbReference>
<proteinExistence type="inferred from homology"/>
<dbReference type="InterPro" id="IPR036388">
    <property type="entry name" value="WH-like_DNA-bd_sf"/>
</dbReference>
<dbReference type="Pfam" id="PF01580">
    <property type="entry name" value="FtsK_SpoIIIE"/>
    <property type="match status" value="1"/>
</dbReference>
<dbReference type="PROSITE" id="PS50901">
    <property type="entry name" value="FTSK"/>
    <property type="match status" value="1"/>
</dbReference>
<dbReference type="CDD" id="cd01127">
    <property type="entry name" value="TrwB_TraG_TraD_VirD4"/>
    <property type="match status" value="1"/>
</dbReference>
<dbReference type="GO" id="GO:0051301">
    <property type="term" value="P:cell division"/>
    <property type="evidence" value="ECO:0007669"/>
    <property type="project" value="UniProtKB-KW"/>
</dbReference>
<feature type="domain" description="FtsK" evidence="9">
    <location>
        <begin position="402"/>
        <end position="594"/>
    </location>
</feature>
<protein>
    <recommendedName>
        <fullName evidence="2">DNA translocase FtsK</fullName>
    </recommendedName>
</protein>
<dbReference type="InterPro" id="IPR002543">
    <property type="entry name" value="FtsK_dom"/>
</dbReference>
<feature type="compositionally biased region" description="Polar residues" evidence="8">
    <location>
        <begin position="182"/>
        <end position="199"/>
    </location>
</feature>
<dbReference type="SMART" id="SM00843">
    <property type="entry name" value="Ftsk_gamma"/>
    <property type="match status" value="1"/>
</dbReference>
<dbReference type="SUPFAM" id="SSF52540">
    <property type="entry name" value="P-loop containing nucleoside triphosphate hydrolases"/>
    <property type="match status" value="1"/>
</dbReference>
<dbReference type="GO" id="GO:0003677">
    <property type="term" value="F:DNA binding"/>
    <property type="evidence" value="ECO:0007669"/>
    <property type="project" value="UniProtKB-KW"/>
</dbReference>
<dbReference type="InterPro" id="IPR041027">
    <property type="entry name" value="FtsK_alpha"/>
</dbReference>
<comment type="similarity">
    <text evidence="1">Belongs to the FtsK/SpoIIIE/SftA family.</text>
</comment>
<keyword evidence="5" id="KW-0238">DNA-binding</keyword>
<evidence type="ECO:0000256" key="3">
    <source>
        <dbReference type="ARBA" id="ARBA00022741"/>
    </source>
</evidence>
<dbReference type="Gene3D" id="3.30.980.40">
    <property type="match status" value="1"/>
</dbReference>
<dbReference type="Gene3D" id="3.40.50.300">
    <property type="entry name" value="P-loop containing nucleotide triphosphate hydrolases"/>
    <property type="match status" value="1"/>
</dbReference>
<feature type="region of interest" description="Disordered" evidence="8">
    <location>
        <begin position="96"/>
        <end position="246"/>
    </location>
</feature>
<evidence type="ECO:0000313" key="11">
    <source>
        <dbReference type="Proteomes" id="UP000051236"/>
    </source>
</evidence>
<gene>
    <name evidence="10" type="ORF">FC83_GL000798</name>
</gene>
<accession>X0PE87</accession>
<feature type="compositionally biased region" description="Polar residues" evidence="8">
    <location>
        <begin position="236"/>
        <end position="246"/>
    </location>
</feature>
<dbReference type="InterPro" id="IPR027417">
    <property type="entry name" value="P-loop_NTPase"/>
</dbReference>
<dbReference type="InterPro" id="IPR003593">
    <property type="entry name" value="AAA+_ATPase"/>
</dbReference>
<feature type="compositionally biased region" description="Low complexity" evidence="8">
    <location>
        <begin position="200"/>
        <end position="212"/>
    </location>
</feature>
<dbReference type="Gene3D" id="1.10.10.10">
    <property type="entry name" value="Winged helix-like DNA-binding domain superfamily/Winged helix DNA-binding domain"/>
    <property type="match status" value="1"/>
</dbReference>
<evidence type="ECO:0000259" key="9">
    <source>
        <dbReference type="PROSITE" id="PS50901"/>
    </source>
</evidence>
<keyword evidence="4 7" id="KW-0067">ATP-binding</keyword>
<evidence type="ECO:0000256" key="4">
    <source>
        <dbReference type="ARBA" id="ARBA00022840"/>
    </source>
</evidence>
<keyword evidence="10" id="KW-0131">Cell cycle</keyword>
<evidence type="ECO:0000256" key="1">
    <source>
        <dbReference type="ARBA" id="ARBA00006474"/>
    </source>
</evidence>
<evidence type="ECO:0000256" key="2">
    <source>
        <dbReference type="ARBA" id="ARBA00020887"/>
    </source>
</evidence>